<dbReference type="AlphaFoldDB" id="A0A644UX07"/>
<dbReference type="PROSITE" id="PS51257">
    <property type="entry name" value="PROKAR_LIPOPROTEIN"/>
    <property type="match status" value="1"/>
</dbReference>
<gene>
    <name evidence="1" type="ORF">SDC9_29276</name>
</gene>
<organism evidence="1">
    <name type="scientific">bioreactor metagenome</name>
    <dbReference type="NCBI Taxonomy" id="1076179"/>
    <lineage>
        <taxon>unclassified sequences</taxon>
        <taxon>metagenomes</taxon>
        <taxon>ecological metagenomes</taxon>
    </lineage>
</organism>
<protein>
    <recommendedName>
        <fullName evidence="2">DUF5640 domain-containing protein</fullName>
    </recommendedName>
</protein>
<proteinExistence type="predicted"/>
<dbReference type="EMBL" id="VSSQ01000174">
    <property type="protein sequence ID" value="MPL83322.1"/>
    <property type="molecule type" value="Genomic_DNA"/>
</dbReference>
<comment type="caution">
    <text evidence="1">The sequence shown here is derived from an EMBL/GenBank/DDBJ whole genome shotgun (WGS) entry which is preliminary data.</text>
</comment>
<sequence>MRNILIASVLCILLFSIGAAGCIGSEPIVGDWLVYGTEISVVFNNDGTGTMTITFFGITSTVPMTWEKTEEKTYKLTGTSELFNAGTYKLSADGKSLVEVSTGLKVFVKKA</sequence>
<evidence type="ECO:0000313" key="1">
    <source>
        <dbReference type="EMBL" id="MPL83322.1"/>
    </source>
</evidence>
<name>A0A644UX07_9ZZZZ</name>
<evidence type="ECO:0008006" key="2">
    <source>
        <dbReference type="Google" id="ProtNLM"/>
    </source>
</evidence>
<reference evidence="1" key="1">
    <citation type="submission" date="2019-08" db="EMBL/GenBank/DDBJ databases">
        <authorList>
            <person name="Kucharzyk K."/>
            <person name="Murdoch R.W."/>
            <person name="Higgins S."/>
            <person name="Loffler F."/>
        </authorList>
    </citation>
    <scope>NUCLEOTIDE SEQUENCE</scope>
</reference>
<accession>A0A644UX07</accession>